<evidence type="ECO:0000259" key="2">
    <source>
        <dbReference type="Pfam" id="PF00248"/>
    </source>
</evidence>
<keyword evidence="1" id="KW-0560">Oxidoreductase</keyword>
<feature type="domain" description="NADP-dependent oxidoreductase" evidence="2">
    <location>
        <begin position="2"/>
        <end position="290"/>
    </location>
</feature>
<evidence type="ECO:0000256" key="1">
    <source>
        <dbReference type="ARBA" id="ARBA00023002"/>
    </source>
</evidence>
<keyword evidence="4" id="KW-1185">Reference proteome</keyword>
<dbReference type="InterPro" id="IPR020471">
    <property type="entry name" value="AKR"/>
</dbReference>
<comment type="caution">
    <text evidence="3">The sequence shown here is derived from an EMBL/GenBank/DDBJ whole genome shotgun (WGS) entry which is preliminary data.</text>
</comment>
<dbReference type="InterPro" id="IPR023210">
    <property type="entry name" value="NADP_OxRdtase_dom"/>
</dbReference>
<dbReference type="STRING" id="329884.A0A4U0XEE2"/>
<dbReference type="SUPFAM" id="SSF51430">
    <property type="entry name" value="NAD(P)-linked oxidoreductase"/>
    <property type="match status" value="1"/>
</dbReference>
<proteinExistence type="predicted"/>
<dbReference type="OrthoDB" id="37537at2759"/>
<dbReference type="Pfam" id="PF00248">
    <property type="entry name" value="Aldo_ket_red"/>
    <property type="match status" value="1"/>
</dbReference>
<dbReference type="PANTHER" id="PTHR43625:SF40">
    <property type="entry name" value="ALDO-KETO REDUCTASE YAKC [NADP(+)]"/>
    <property type="match status" value="1"/>
</dbReference>
<dbReference type="GO" id="GO:0005737">
    <property type="term" value="C:cytoplasm"/>
    <property type="evidence" value="ECO:0007669"/>
    <property type="project" value="TreeGrafter"/>
</dbReference>
<dbReference type="InterPro" id="IPR050791">
    <property type="entry name" value="Aldo-Keto_reductase"/>
</dbReference>
<reference evidence="3 4" key="1">
    <citation type="submission" date="2017-03" db="EMBL/GenBank/DDBJ databases">
        <title>Genomes of endolithic fungi from Antarctica.</title>
        <authorList>
            <person name="Coleine C."/>
            <person name="Masonjones S."/>
            <person name="Stajich J.E."/>
        </authorList>
    </citation>
    <scope>NUCLEOTIDE SEQUENCE [LARGE SCALE GENOMIC DNA]</scope>
    <source>
        <strain evidence="3 4">CCFEE 5184</strain>
    </source>
</reference>
<protein>
    <recommendedName>
        <fullName evidence="2">NADP-dependent oxidoreductase domain-containing protein</fullName>
    </recommendedName>
</protein>
<gene>
    <name evidence="3" type="ORF">B0A55_05080</name>
</gene>
<dbReference type="AlphaFoldDB" id="A0A4U0XEE2"/>
<dbReference type="PRINTS" id="PR00069">
    <property type="entry name" value="ALDKETRDTASE"/>
</dbReference>
<name>A0A4U0XEE2_9PEZI</name>
<sequence length="318" mass="35656">MSFGLMNLSLSHYGKLEGDEERFKVLDRALELGATLWDSAKYAVPLEGASWKLVADKFGIKFDLANPMTFHHDSSAKYCREACEKSLGRLGTDYIDLYYVHHVDPEVPIEQTMRALVELKSEGKIRYIGLSNITSATLRRAHKVHPISCVQQEYSPFTRDIETGSSTHLLHTCRELGVAVVCYSPLGRGLLTSTFVAGSFGSDPSDMRSKVFPRLCEDNREVNVKLVGELAKLAERKGCSTSQLALAWLMKQGHDIFPNPGTKRIKYLEENWAALDISLSDEEEQEVRKFVESAEMAGGRLPEKYMNIPGDTKEEEEA</sequence>
<dbReference type="Proteomes" id="UP000309340">
    <property type="component" value="Unassembled WGS sequence"/>
</dbReference>
<dbReference type="InterPro" id="IPR036812">
    <property type="entry name" value="NAD(P)_OxRdtase_dom_sf"/>
</dbReference>
<evidence type="ECO:0000313" key="3">
    <source>
        <dbReference type="EMBL" id="TKA75274.1"/>
    </source>
</evidence>
<dbReference type="GO" id="GO:0016491">
    <property type="term" value="F:oxidoreductase activity"/>
    <property type="evidence" value="ECO:0007669"/>
    <property type="project" value="UniProtKB-KW"/>
</dbReference>
<dbReference type="PANTHER" id="PTHR43625">
    <property type="entry name" value="AFLATOXIN B1 ALDEHYDE REDUCTASE"/>
    <property type="match status" value="1"/>
</dbReference>
<dbReference type="EMBL" id="NAJQ01000198">
    <property type="protein sequence ID" value="TKA75274.1"/>
    <property type="molecule type" value="Genomic_DNA"/>
</dbReference>
<accession>A0A4U0XEE2</accession>
<organism evidence="3 4">
    <name type="scientific">Friedmanniomyces simplex</name>
    <dbReference type="NCBI Taxonomy" id="329884"/>
    <lineage>
        <taxon>Eukaryota</taxon>
        <taxon>Fungi</taxon>
        <taxon>Dikarya</taxon>
        <taxon>Ascomycota</taxon>
        <taxon>Pezizomycotina</taxon>
        <taxon>Dothideomycetes</taxon>
        <taxon>Dothideomycetidae</taxon>
        <taxon>Mycosphaerellales</taxon>
        <taxon>Teratosphaeriaceae</taxon>
        <taxon>Friedmanniomyces</taxon>
    </lineage>
</organism>
<evidence type="ECO:0000313" key="4">
    <source>
        <dbReference type="Proteomes" id="UP000309340"/>
    </source>
</evidence>
<dbReference type="Gene3D" id="3.20.20.100">
    <property type="entry name" value="NADP-dependent oxidoreductase domain"/>
    <property type="match status" value="1"/>
</dbReference>